<gene>
    <name evidence="1" type="ORF">MNOR_LOCUS21549</name>
</gene>
<dbReference type="EMBL" id="CAXKWB010017445">
    <property type="protein sequence ID" value="CAL4118881.1"/>
    <property type="molecule type" value="Genomic_DNA"/>
</dbReference>
<dbReference type="AlphaFoldDB" id="A0AAV2R6T0"/>
<sequence>MDIKSEWERQLMYTTQQLANQFSPWMPIINKFQQTGELDFTPIGSSWHSPQPISNNDCCIGSSEELKSVKTPEFTPPPNTAIKCYVCDHHVIKSEFALHLFFGALKCNDCQIKVLDCRSFRSDFFMSSNCTHKNLIWLENPIEYLKLQLNETLESDYKKVYRYVKRLKSLERLLPWKSVFQEYRRFKKLNSYSKTKCDPVCNAKKCEEKNINTIEMNCDEVLLLETYDLDQMEDAVEVIGLVDLEKFQESFTGDKSKSEIPILKPTVKVEHNIINKLDTSYIDDNSTTKLIENRNIKAENLLIQEKENKFKNSARAQSIKVAVENTFLKDNLINIKSEKEINPKQKQANKSENINKKLGNLTDIKHLKKKRKAKKKMIKIDKNIINEYMGVSVPNIIKESTEEISATGSEMKLLDLPEDGNYLVIRTPIEECPMCYTTLDINSCRINLKLLLYTFWCQCDLKIFFVPKTPANIEHPVKIIENV</sequence>
<dbReference type="Proteomes" id="UP001497623">
    <property type="component" value="Unassembled WGS sequence"/>
</dbReference>
<proteinExistence type="predicted"/>
<accession>A0AAV2R6T0</accession>
<protein>
    <recommendedName>
        <fullName evidence="3">LIM zinc-binding domain-containing protein</fullName>
    </recommendedName>
</protein>
<organism evidence="1 2">
    <name type="scientific">Meganyctiphanes norvegica</name>
    <name type="common">Northern krill</name>
    <name type="synonym">Thysanopoda norvegica</name>
    <dbReference type="NCBI Taxonomy" id="48144"/>
    <lineage>
        <taxon>Eukaryota</taxon>
        <taxon>Metazoa</taxon>
        <taxon>Ecdysozoa</taxon>
        <taxon>Arthropoda</taxon>
        <taxon>Crustacea</taxon>
        <taxon>Multicrustacea</taxon>
        <taxon>Malacostraca</taxon>
        <taxon>Eumalacostraca</taxon>
        <taxon>Eucarida</taxon>
        <taxon>Euphausiacea</taxon>
        <taxon>Euphausiidae</taxon>
        <taxon>Meganyctiphanes</taxon>
    </lineage>
</organism>
<comment type="caution">
    <text evidence="1">The sequence shown here is derived from an EMBL/GenBank/DDBJ whole genome shotgun (WGS) entry which is preliminary data.</text>
</comment>
<name>A0AAV2R6T0_MEGNR</name>
<evidence type="ECO:0008006" key="3">
    <source>
        <dbReference type="Google" id="ProtNLM"/>
    </source>
</evidence>
<reference evidence="1 2" key="1">
    <citation type="submission" date="2024-05" db="EMBL/GenBank/DDBJ databases">
        <authorList>
            <person name="Wallberg A."/>
        </authorList>
    </citation>
    <scope>NUCLEOTIDE SEQUENCE [LARGE SCALE GENOMIC DNA]</scope>
</reference>
<keyword evidence="2" id="KW-1185">Reference proteome</keyword>
<evidence type="ECO:0000313" key="1">
    <source>
        <dbReference type="EMBL" id="CAL4118881.1"/>
    </source>
</evidence>
<evidence type="ECO:0000313" key="2">
    <source>
        <dbReference type="Proteomes" id="UP001497623"/>
    </source>
</evidence>